<dbReference type="PANTHER" id="PTHR43943:SF2">
    <property type="entry name" value="DEHYDROGENASE_REDUCTASE 4"/>
    <property type="match status" value="1"/>
</dbReference>
<dbReference type="PANTHER" id="PTHR43943">
    <property type="entry name" value="DEHYDROGENASE/REDUCTASE (SDR FAMILY) MEMBER 4"/>
    <property type="match status" value="1"/>
</dbReference>
<dbReference type="AlphaFoldDB" id="A0A418VTI5"/>
<evidence type="ECO:0000313" key="4">
    <source>
        <dbReference type="Proteomes" id="UP000284605"/>
    </source>
</evidence>
<proteinExistence type="inferred from homology"/>
<dbReference type="EMBL" id="QYUK01000016">
    <property type="protein sequence ID" value="RJF80458.1"/>
    <property type="molecule type" value="Genomic_DNA"/>
</dbReference>
<dbReference type="RefSeq" id="WP_119782510.1">
    <property type="nucleotide sequence ID" value="NZ_QYUK01000016.1"/>
</dbReference>
<dbReference type="InterPro" id="IPR057326">
    <property type="entry name" value="KR_dom"/>
</dbReference>
<dbReference type="Proteomes" id="UP000284605">
    <property type="component" value="Unassembled WGS sequence"/>
</dbReference>
<dbReference type="Pfam" id="PF13561">
    <property type="entry name" value="adh_short_C2"/>
    <property type="match status" value="1"/>
</dbReference>
<dbReference type="InterPro" id="IPR036291">
    <property type="entry name" value="NAD(P)-bd_dom_sf"/>
</dbReference>
<comment type="similarity">
    <text evidence="1">Belongs to the short-chain dehydrogenases/reductases (SDR) family.</text>
</comment>
<evidence type="ECO:0000259" key="2">
    <source>
        <dbReference type="SMART" id="SM00822"/>
    </source>
</evidence>
<accession>A0A418VTI5</accession>
<feature type="domain" description="Ketoreductase" evidence="2">
    <location>
        <begin position="11"/>
        <end position="186"/>
    </location>
</feature>
<keyword evidence="4" id="KW-1185">Reference proteome</keyword>
<evidence type="ECO:0000256" key="1">
    <source>
        <dbReference type="ARBA" id="ARBA00006484"/>
    </source>
</evidence>
<dbReference type="Gene3D" id="3.40.50.720">
    <property type="entry name" value="NAD(P)-binding Rossmann-like Domain"/>
    <property type="match status" value="1"/>
</dbReference>
<dbReference type="NCBIfam" id="NF005559">
    <property type="entry name" value="PRK07231.1"/>
    <property type="match status" value="1"/>
</dbReference>
<sequence>MASKLFDMKGKVAVVTGSSRGIGKAIAIELARAGAKVVVSSRKADACEAVAQIIRGEGGEAMVVPCNISSRDDCQALIHQTLSTYSRLDALVCNAAVNPYFGPIIDVPDAAFDKIMASNIKSNLWLCQLAKPTMEAQGGGSILIISSIGGLRGSALLGAYCISKAADMQLARNLAVEWGPANIRTNCIAPGLIRTDFARALWENPDIEREILRNCPAGRIGEPEDIAGAALFLVSDAGRYTNGQTLAVDGGVTIAGG</sequence>
<comment type="caution">
    <text evidence="3">The sequence shown here is derived from an EMBL/GenBank/DDBJ whole genome shotgun (WGS) entry which is preliminary data.</text>
</comment>
<dbReference type="InterPro" id="IPR002347">
    <property type="entry name" value="SDR_fam"/>
</dbReference>
<gene>
    <name evidence="3" type="ORF">D3874_25320</name>
</gene>
<dbReference type="InterPro" id="IPR020904">
    <property type="entry name" value="Sc_DH/Rdtase_CS"/>
</dbReference>
<dbReference type="FunFam" id="3.40.50.720:FF:000084">
    <property type="entry name" value="Short-chain dehydrogenase reductase"/>
    <property type="match status" value="1"/>
</dbReference>
<dbReference type="SMART" id="SM00822">
    <property type="entry name" value="PKS_KR"/>
    <property type="match status" value="1"/>
</dbReference>
<dbReference type="SUPFAM" id="SSF51735">
    <property type="entry name" value="NAD(P)-binding Rossmann-fold domains"/>
    <property type="match status" value="1"/>
</dbReference>
<dbReference type="CDD" id="cd05233">
    <property type="entry name" value="SDR_c"/>
    <property type="match status" value="1"/>
</dbReference>
<organism evidence="3 4">
    <name type="scientific">Oleomonas cavernae</name>
    <dbReference type="NCBI Taxonomy" id="2320859"/>
    <lineage>
        <taxon>Bacteria</taxon>
        <taxon>Pseudomonadati</taxon>
        <taxon>Pseudomonadota</taxon>
        <taxon>Alphaproteobacteria</taxon>
        <taxon>Acetobacterales</taxon>
        <taxon>Acetobacteraceae</taxon>
        <taxon>Oleomonas</taxon>
    </lineage>
</organism>
<evidence type="ECO:0000313" key="3">
    <source>
        <dbReference type="EMBL" id="RJF80458.1"/>
    </source>
</evidence>
<dbReference type="PRINTS" id="PR00081">
    <property type="entry name" value="GDHRDH"/>
</dbReference>
<name>A0A418VTI5_9PROT</name>
<protein>
    <submittedName>
        <fullName evidence="3">SDR family oxidoreductase</fullName>
    </submittedName>
</protein>
<dbReference type="OrthoDB" id="9789398at2"/>
<reference evidence="3 4" key="1">
    <citation type="submission" date="2018-09" db="EMBL/GenBank/DDBJ databases">
        <authorList>
            <person name="Zhu H."/>
        </authorList>
    </citation>
    <scope>NUCLEOTIDE SEQUENCE [LARGE SCALE GENOMIC DNA]</scope>
    <source>
        <strain evidence="3 4">K1W22B-8</strain>
    </source>
</reference>
<dbReference type="PROSITE" id="PS00061">
    <property type="entry name" value="ADH_SHORT"/>
    <property type="match status" value="1"/>
</dbReference>